<dbReference type="AlphaFoldDB" id="A0A0G1LJ72"/>
<name>A0A0G1LJ72_9BACT</name>
<dbReference type="EMBL" id="LCIR01000006">
    <property type="protein sequence ID" value="KKT59854.1"/>
    <property type="molecule type" value="Genomic_DNA"/>
</dbReference>
<comment type="caution">
    <text evidence="1">The sequence shown here is derived from an EMBL/GenBank/DDBJ whole genome shotgun (WGS) entry which is preliminary data.</text>
</comment>
<proteinExistence type="predicted"/>
<evidence type="ECO:0000313" key="2">
    <source>
        <dbReference type="Proteomes" id="UP000034087"/>
    </source>
</evidence>
<protein>
    <submittedName>
        <fullName evidence="1">Uncharacterized protein</fullName>
    </submittedName>
</protein>
<accession>A0A0G1LJ72</accession>
<evidence type="ECO:0000313" key="1">
    <source>
        <dbReference type="EMBL" id="KKT59854.1"/>
    </source>
</evidence>
<dbReference type="Proteomes" id="UP000034087">
    <property type="component" value="Unassembled WGS sequence"/>
</dbReference>
<reference evidence="1 2" key="1">
    <citation type="journal article" date="2015" name="Nature">
        <title>rRNA introns, odd ribosomes, and small enigmatic genomes across a large radiation of phyla.</title>
        <authorList>
            <person name="Brown C.T."/>
            <person name="Hug L.A."/>
            <person name="Thomas B.C."/>
            <person name="Sharon I."/>
            <person name="Castelle C.J."/>
            <person name="Singh A."/>
            <person name="Wilkins M.J."/>
            <person name="Williams K.H."/>
            <person name="Banfield J.F."/>
        </authorList>
    </citation>
    <scope>NUCLEOTIDE SEQUENCE [LARGE SCALE GENOMIC DNA]</scope>
</reference>
<sequence length="110" mass="12862">MENSDRVENRSNDDLARKTIEYVKKEGIAEANRISQEKLRVELKEAVDNLDGLNKKFASVGFGSADKKMYEFKRRTEKENIAHLKNLIKMNMSPEEKENLKKLFPFAKQR</sequence>
<gene>
    <name evidence="1" type="ORF">UW53_C0006G0001</name>
</gene>
<organism evidence="1 2">
    <name type="scientific">Candidatus Giovannonibacteria bacterium GW2011_GWA1_44_25</name>
    <dbReference type="NCBI Taxonomy" id="1618645"/>
    <lineage>
        <taxon>Bacteria</taxon>
        <taxon>Candidatus Giovannoniibacteriota</taxon>
    </lineage>
</organism>